<proteinExistence type="inferred from homology"/>
<evidence type="ECO:0000259" key="2">
    <source>
        <dbReference type="Pfam" id="PF08327"/>
    </source>
</evidence>
<dbReference type="AlphaFoldDB" id="A0A7W9BG85"/>
<dbReference type="Proteomes" id="UP000546200">
    <property type="component" value="Unassembled WGS sequence"/>
</dbReference>
<protein>
    <submittedName>
        <fullName evidence="3">Uncharacterized protein YndB with AHSA1/START domain</fullName>
    </submittedName>
</protein>
<dbReference type="InterPro" id="IPR023393">
    <property type="entry name" value="START-like_dom_sf"/>
</dbReference>
<dbReference type="SUPFAM" id="SSF55961">
    <property type="entry name" value="Bet v1-like"/>
    <property type="match status" value="1"/>
</dbReference>
<dbReference type="InterPro" id="IPR013538">
    <property type="entry name" value="ASHA1/2-like_C"/>
</dbReference>
<dbReference type="Gene3D" id="3.30.530.20">
    <property type="match status" value="1"/>
</dbReference>
<dbReference type="EMBL" id="JACIJK010000011">
    <property type="protein sequence ID" value="MBB5716473.1"/>
    <property type="molecule type" value="Genomic_DNA"/>
</dbReference>
<name>A0A7W9BG85_9SPHN</name>
<dbReference type="Pfam" id="PF08327">
    <property type="entry name" value="AHSA1"/>
    <property type="match status" value="1"/>
</dbReference>
<keyword evidence="4" id="KW-1185">Reference proteome</keyword>
<evidence type="ECO:0000313" key="4">
    <source>
        <dbReference type="Proteomes" id="UP000546200"/>
    </source>
</evidence>
<evidence type="ECO:0000313" key="3">
    <source>
        <dbReference type="EMBL" id="MBB5716473.1"/>
    </source>
</evidence>
<dbReference type="RefSeq" id="WP_184059793.1">
    <property type="nucleotide sequence ID" value="NZ_JACIJK010000011.1"/>
</dbReference>
<feature type="domain" description="Activator of Hsp90 ATPase homologue 1/2-like C-terminal" evidence="2">
    <location>
        <begin position="14"/>
        <end position="129"/>
    </location>
</feature>
<organism evidence="3 4">
    <name type="scientific">Sphingomonas aerophila</name>
    <dbReference type="NCBI Taxonomy" id="1344948"/>
    <lineage>
        <taxon>Bacteria</taxon>
        <taxon>Pseudomonadati</taxon>
        <taxon>Pseudomonadota</taxon>
        <taxon>Alphaproteobacteria</taxon>
        <taxon>Sphingomonadales</taxon>
        <taxon>Sphingomonadaceae</taxon>
        <taxon>Sphingomonas</taxon>
    </lineage>
</organism>
<accession>A0A7W9BG85</accession>
<comment type="similarity">
    <text evidence="1">Belongs to the AHA1 family.</text>
</comment>
<gene>
    <name evidence="3" type="ORF">FHS94_003339</name>
</gene>
<sequence length="141" mass="15760">MPSEKITVATTVPLPIERAWQVYTDPSEITQWNFAVDDWHCPAARTDLRVGGLHQARMEAKDGSFGFDFEGTYTEVEAPRALTLLLGDGRQSRTTFQSSGTETLVETTFDAEAENSIDMQRDGWQAILSNYRKRAEQVAAS</sequence>
<reference evidence="3 4" key="1">
    <citation type="submission" date="2020-08" db="EMBL/GenBank/DDBJ databases">
        <title>Genomic Encyclopedia of Type Strains, Phase IV (KMG-IV): sequencing the most valuable type-strain genomes for metagenomic binning, comparative biology and taxonomic classification.</title>
        <authorList>
            <person name="Goeker M."/>
        </authorList>
    </citation>
    <scope>NUCLEOTIDE SEQUENCE [LARGE SCALE GENOMIC DNA]</scope>
    <source>
        <strain evidence="3 4">DSM 100044</strain>
    </source>
</reference>
<evidence type="ECO:0000256" key="1">
    <source>
        <dbReference type="ARBA" id="ARBA00006817"/>
    </source>
</evidence>
<comment type="caution">
    <text evidence="3">The sequence shown here is derived from an EMBL/GenBank/DDBJ whole genome shotgun (WGS) entry which is preliminary data.</text>
</comment>